<comment type="caution">
    <text evidence="3">The sequence shown here is derived from an EMBL/GenBank/DDBJ whole genome shotgun (WGS) entry which is preliminary data.</text>
</comment>
<dbReference type="RefSeq" id="WP_007691346.1">
    <property type="nucleotide sequence ID" value="NZ_AJRK01000032.1"/>
</dbReference>
<protein>
    <submittedName>
        <fullName evidence="3">Uncharacterized protein</fullName>
    </submittedName>
</protein>
<evidence type="ECO:0000313" key="3">
    <source>
        <dbReference type="EMBL" id="EMA40174.1"/>
    </source>
</evidence>
<dbReference type="Gene3D" id="2.70.70.10">
    <property type="entry name" value="Glucose Permease (Domain IIA)"/>
    <property type="match status" value="1"/>
</dbReference>
<organism evidence="3 4">
    <name type="scientific">Halococcus hamelinensis 100A6</name>
    <dbReference type="NCBI Taxonomy" id="1132509"/>
    <lineage>
        <taxon>Archaea</taxon>
        <taxon>Methanobacteriati</taxon>
        <taxon>Methanobacteriota</taxon>
        <taxon>Stenosarchaea group</taxon>
        <taxon>Halobacteria</taxon>
        <taxon>Halobacteriales</taxon>
        <taxon>Halococcaceae</taxon>
        <taxon>Halococcus</taxon>
    </lineage>
</organism>
<dbReference type="PATRIC" id="fig|1132509.6.peg.1053"/>
<dbReference type="OrthoDB" id="36515at2157"/>
<evidence type="ECO:0000313" key="4">
    <source>
        <dbReference type="Proteomes" id="UP000011566"/>
    </source>
</evidence>
<dbReference type="eggNOG" id="arCOG02979">
    <property type="taxonomic scope" value="Archaea"/>
</dbReference>
<proteinExistence type="predicted"/>
<name>M0M6D4_9EURY</name>
<dbReference type="InterPro" id="IPR058468">
    <property type="entry name" value="DUF8155_N"/>
</dbReference>
<dbReference type="InterPro" id="IPR011055">
    <property type="entry name" value="Dup_hybrid_motif"/>
</dbReference>
<feature type="domain" description="DUF8155" evidence="2">
    <location>
        <begin position="152"/>
        <end position="278"/>
    </location>
</feature>
<reference evidence="3 4" key="1">
    <citation type="journal article" date="2014" name="PLoS Genet.">
        <title>Phylogenetically driven sequencing of extremely halophilic archaea reveals strategies for static and dynamic osmo-response.</title>
        <authorList>
            <person name="Becker E.A."/>
            <person name="Seitzer P.M."/>
            <person name="Tritt A."/>
            <person name="Larsen D."/>
            <person name="Krusor M."/>
            <person name="Yao A.I."/>
            <person name="Wu D."/>
            <person name="Madern D."/>
            <person name="Eisen J.A."/>
            <person name="Darling A.E."/>
            <person name="Facciotti M.T."/>
        </authorList>
    </citation>
    <scope>NUCLEOTIDE SEQUENCE [LARGE SCALE GENOMIC DNA]</scope>
    <source>
        <strain evidence="3 4">100A6</strain>
    </source>
</reference>
<evidence type="ECO:0000259" key="2">
    <source>
        <dbReference type="Pfam" id="PF26483"/>
    </source>
</evidence>
<dbReference type="Pfam" id="PF26482">
    <property type="entry name" value="DUF8155"/>
    <property type="match status" value="1"/>
</dbReference>
<dbReference type="Proteomes" id="UP000011566">
    <property type="component" value="Unassembled WGS sequence"/>
</dbReference>
<dbReference type="AlphaFoldDB" id="M0M6D4"/>
<keyword evidence="4" id="KW-1185">Reference proteome</keyword>
<dbReference type="InterPro" id="IPR058817">
    <property type="entry name" value="DUF8155_C"/>
</dbReference>
<dbReference type="EMBL" id="AOMB01000012">
    <property type="protein sequence ID" value="EMA40174.1"/>
    <property type="molecule type" value="Genomic_DNA"/>
</dbReference>
<gene>
    <name evidence="3" type="ORF">C447_04562</name>
</gene>
<evidence type="ECO:0000259" key="1">
    <source>
        <dbReference type="Pfam" id="PF26482"/>
    </source>
</evidence>
<feature type="domain" description="DUF8155" evidence="1">
    <location>
        <begin position="5"/>
        <end position="146"/>
    </location>
</feature>
<sequence length="288" mass="30461">MAVPLPAEVLSQYARFSLYNSPYTAHDRGHAVDLYPNTGLGPAEGSSSAPSPVAGEVLETRTVRAPPKPYAPDHDHLILVDTGAHVARILHVEPGVDPGDTIEVGDPLGSLVRAGFFAPWVDNHVHLELRDPGENPYRASGSLALEPEIEVEALDWDGSARVVETGETYAVLDAPAHPAPGERFVGIASDEGRVLDGGLVHYAGGGALGERDGPVSLFGQRVGTTEGRNVTWDPLEILTNDEPITGLSLCCARDPAFGAKLVCPGHAFAVGDRIEVDLRPTDDPIRLG</sequence>
<accession>M0M6D4</accession>
<dbReference type="Pfam" id="PF26483">
    <property type="entry name" value="DUF8155_C"/>
    <property type="match status" value="1"/>
</dbReference>